<organism evidence="1 2">
    <name type="scientific">Arthrobotrys musiformis</name>
    <dbReference type="NCBI Taxonomy" id="47236"/>
    <lineage>
        <taxon>Eukaryota</taxon>
        <taxon>Fungi</taxon>
        <taxon>Dikarya</taxon>
        <taxon>Ascomycota</taxon>
        <taxon>Pezizomycotina</taxon>
        <taxon>Orbiliomycetes</taxon>
        <taxon>Orbiliales</taxon>
        <taxon>Orbiliaceae</taxon>
        <taxon>Arthrobotrys</taxon>
    </lineage>
</organism>
<gene>
    <name evidence="1" type="ORF">TWF481_010407</name>
</gene>
<dbReference type="Proteomes" id="UP001370758">
    <property type="component" value="Unassembled WGS sequence"/>
</dbReference>
<keyword evidence="2" id="KW-1185">Reference proteome</keyword>
<accession>A0AAV9W0V8</accession>
<sequence length="71" mass="7667">MFGHINVEGVGGVIEAAIESLVSLFALSSHYILVEYVAALIERLPVMAHYNQSVGWPNSRAILDAVSLEVV</sequence>
<dbReference type="AlphaFoldDB" id="A0AAV9W0V8"/>
<name>A0AAV9W0V8_9PEZI</name>
<reference evidence="1 2" key="1">
    <citation type="submission" date="2023-08" db="EMBL/GenBank/DDBJ databases">
        <authorList>
            <person name="Palmer J.M."/>
        </authorList>
    </citation>
    <scope>NUCLEOTIDE SEQUENCE [LARGE SCALE GENOMIC DNA]</scope>
    <source>
        <strain evidence="1 2">TWF481</strain>
    </source>
</reference>
<comment type="caution">
    <text evidence="1">The sequence shown here is derived from an EMBL/GenBank/DDBJ whole genome shotgun (WGS) entry which is preliminary data.</text>
</comment>
<evidence type="ECO:0000313" key="2">
    <source>
        <dbReference type="Proteomes" id="UP001370758"/>
    </source>
</evidence>
<protein>
    <submittedName>
        <fullName evidence="1">Uncharacterized protein</fullName>
    </submittedName>
</protein>
<dbReference type="EMBL" id="JAVHJL010000007">
    <property type="protein sequence ID" value="KAK6500050.1"/>
    <property type="molecule type" value="Genomic_DNA"/>
</dbReference>
<proteinExistence type="predicted"/>
<evidence type="ECO:0000313" key="1">
    <source>
        <dbReference type="EMBL" id="KAK6500050.1"/>
    </source>
</evidence>